<dbReference type="Proteomes" id="UP000007881">
    <property type="component" value="Chromosome"/>
</dbReference>
<dbReference type="HOGENOM" id="CLU_324123_0_0_0"/>
<accession>I0IEK6</accession>
<dbReference type="Pfam" id="PF10633">
    <property type="entry name" value="NPCBM_assoc"/>
    <property type="match status" value="1"/>
</dbReference>
<gene>
    <name evidence="2" type="ordered locus">PSMK_15350</name>
</gene>
<dbReference type="EMBL" id="AP012338">
    <property type="protein sequence ID" value="BAM03694.1"/>
    <property type="molecule type" value="Genomic_DNA"/>
</dbReference>
<feature type="domain" description="Alpha-galactosidase NEW3" evidence="1">
    <location>
        <begin position="706"/>
        <end position="762"/>
    </location>
</feature>
<evidence type="ECO:0000313" key="2">
    <source>
        <dbReference type="EMBL" id="BAM03694.1"/>
    </source>
</evidence>
<proteinExistence type="predicted"/>
<protein>
    <recommendedName>
        <fullName evidence="1">Alpha-galactosidase NEW3 domain-containing protein</fullName>
    </recommendedName>
</protein>
<dbReference type="InterPro" id="IPR018905">
    <property type="entry name" value="A-galactase_NEW3"/>
</dbReference>
<reference evidence="2 3" key="1">
    <citation type="submission" date="2012-02" db="EMBL/GenBank/DDBJ databases">
        <title>Complete genome sequence of Phycisphaera mikurensis NBRC 102666.</title>
        <authorList>
            <person name="Ankai A."/>
            <person name="Hosoyama A."/>
            <person name="Terui Y."/>
            <person name="Sekine M."/>
            <person name="Fukai R."/>
            <person name="Kato Y."/>
            <person name="Nakamura S."/>
            <person name="Yamada-Narita S."/>
            <person name="Kawakoshi A."/>
            <person name="Fukunaga Y."/>
            <person name="Yamazaki S."/>
            <person name="Fujita N."/>
        </authorList>
    </citation>
    <scope>NUCLEOTIDE SEQUENCE [LARGE SCALE GENOMIC DNA]</scope>
    <source>
        <strain evidence="3">NBRC 102666 / KCTC 22515 / FYK2301M01</strain>
    </source>
</reference>
<name>I0IEK6_PHYMF</name>
<evidence type="ECO:0000259" key="1">
    <source>
        <dbReference type="Pfam" id="PF10633"/>
    </source>
</evidence>
<keyword evidence="3" id="KW-1185">Reference proteome</keyword>
<organism evidence="2 3">
    <name type="scientific">Phycisphaera mikurensis (strain NBRC 102666 / KCTC 22515 / FYK2301M01)</name>
    <dbReference type="NCBI Taxonomy" id="1142394"/>
    <lineage>
        <taxon>Bacteria</taxon>
        <taxon>Pseudomonadati</taxon>
        <taxon>Planctomycetota</taxon>
        <taxon>Phycisphaerae</taxon>
        <taxon>Phycisphaerales</taxon>
        <taxon>Phycisphaeraceae</taxon>
        <taxon>Phycisphaera</taxon>
    </lineage>
</organism>
<evidence type="ECO:0000313" key="3">
    <source>
        <dbReference type="Proteomes" id="UP000007881"/>
    </source>
</evidence>
<sequence>MLLLGFLPLAASAARAEPERLIARFDFEETNDAGVQLGSGLTLPRSWAPIGRDPGTGDPAFAQVPIHRELIARGGHPLFNPVGYAPAEGEPGYVLRLATRGGDVGAYLAAGAVPTEAGGVYRVAARLRTRGLDHGSVRVLGCIADTRGRRIPGTLAAAAPAGPADAGGWQAWEVQLEAPAGEDAGDGSVVLEVALLQPRPDPTDPLGDERVLPVETDATLEVDDVEVRRLPRADWTTRQPLQVVELPARPELRLRASDLGVGQLRARLRLRDLDGRVVASEERAIDQEGVLRWRPDLPRLGWYEAEADVVDEQGAVLLSRRLALVHGPEEPAEPRRADAHPRFLLDLSDLPLEPARLLGVAAASGLPGVLLPAWTETLEAEELPARAEALAAAARSLHARSIKLEIALGPRPAAFTSRSPAMGVGVIDPGGFWRPWIEPLVVGVGGRTDGWWLARPAEAEAAPGALFASSPGFSRLVGDWAAGTRVRPVAGFDRLGLAGEAVADTASVLPLPLAPEDPASIAGGWVAVRPEAAAATSRRVQAEAFANTLLDVAAARPDAGFVVGPLVRLHRGEPVATPLLPVARRLSRWTIGFGEATPWRAAEGVEAWVLPGGTLVVRAAAGGPVGAALALGEAPAAVVEDVWGNRWKPAGATASTAEVRVGRSPLRVTGLPPGPLGMRASFGIDRPLLEATPRPQPRVLVLRNPHDAAIRGELRVRTPPGWTVRPTRIPLNLAPGATASLPVELQVAPHAQTGTVLLDAEAVYDLQGPRTVSLRTPLTLGVPGLRLQASVAEAAPRGSGDLLATCVAFNDGDTAAALTVFAQVAGQPYSERLAPQVEPGGFAVFRFRFAGAAEEATRSPVLCGVRRSGNPGALNRHLLLKPAAGRGSERD</sequence>
<dbReference type="AlphaFoldDB" id="I0IEK6"/>
<dbReference type="KEGG" id="phm:PSMK_15350"/>